<evidence type="ECO:0000256" key="9">
    <source>
        <dbReference type="PIRSR" id="PIRSR001400-2"/>
    </source>
</evidence>
<dbReference type="GO" id="GO:0000015">
    <property type="term" value="C:phosphopyruvate hydratase complex"/>
    <property type="evidence" value="ECO:0007669"/>
    <property type="project" value="InterPro"/>
</dbReference>
<evidence type="ECO:0000256" key="1">
    <source>
        <dbReference type="ARBA" id="ARBA00005031"/>
    </source>
</evidence>
<organism evidence="13 14">
    <name type="scientific">Vairimorpha ceranae</name>
    <dbReference type="NCBI Taxonomy" id="40302"/>
    <lineage>
        <taxon>Eukaryota</taxon>
        <taxon>Fungi</taxon>
        <taxon>Fungi incertae sedis</taxon>
        <taxon>Microsporidia</taxon>
        <taxon>Nosematidae</taxon>
        <taxon>Vairimorpha</taxon>
    </lineage>
</organism>
<proteinExistence type="inferred from homology"/>
<dbReference type="UniPathway" id="UPA00109">
    <property type="reaction ID" value="UER00187"/>
</dbReference>
<dbReference type="HAMAP" id="MF_00318">
    <property type="entry name" value="Enolase"/>
    <property type="match status" value="1"/>
</dbReference>
<dbReference type="AlphaFoldDB" id="A0A0F9WPC2"/>
<comment type="cofactor">
    <cofactor evidence="10">
        <name>Mg(2+)</name>
        <dbReference type="ChEBI" id="CHEBI:18420"/>
    </cofactor>
    <text evidence="10">Mg(2+) is required for catalysis and for stabilizing the dimer.</text>
</comment>
<comment type="pathway">
    <text evidence="1">Carbohydrate degradation; glycolysis; pyruvate from D-glyceraldehyde 3-phosphate: step 4/5.</text>
</comment>
<protein>
    <recommendedName>
        <fullName evidence="3">phosphopyruvate hydratase</fullName>
        <ecNumber evidence="3">4.2.1.11</ecNumber>
    </recommendedName>
</protein>
<dbReference type="PIRSF" id="PIRSF001400">
    <property type="entry name" value="Enolase"/>
    <property type="match status" value="1"/>
</dbReference>
<keyword evidence="5" id="KW-0324">Glycolysis</keyword>
<evidence type="ECO:0000259" key="12">
    <source>
        <dbReference type="SMART" id="SM01193"/>
    </source>
</evidence>
<dbReference type="SMR" id="A0A0F9WPC2"/>
<dbReference type="SFLD" id="SFLDG00178">
    <property type="entry name" value="enolase"/>
    <property type="match status" value="1"/>
</dbReference>
<dbReference type="Proteomes" id="UP000034350">
    <property type="component" value="Unassembled WGS sequence"/>
</dbReference>
<dbReference type="Pfam" id="PF03952">
    <property type="entry name" value="Enolase_N"/>
    <property type="match status" value="1"/>
</dbReference>
<evidence type="ECO:0000313" key="14">
    <source>
        <dbReference type="Proteomes" id="UP000034350"/>
    </source>
</evidence>
<comment type="similarity">
    <text evidence="2">Belongs to the enolase family.</text>
</comment>
<dbReference type="PANTHER" id="PTHR11902:SF1">
    <property type="entry name" value="ENOLASE"/>
    <property type="match status" value="1"/>
</dbReference>
<keyword evidence="10" id="KW-0479">Metal-binding</keyword>
<dbReference type="VEuPathDB" id="MicrosporidiaDB:G9O61_00g000510"/>
<dbReference type="VEuPathDB" id="MicrosporidiaDB:AAJ76_4300015194"/>
<dbReference type="InterPro" id="IPR020811">
    <property type="entry name" value="Enolase_N"/>
</dbReference>
<dbReference type="PANTHER" id="PTHR11902">
    <property type="entry name" value="ENOLASE"/>
    <property type="match status" value="1"/>
</dbReference>
<comment type="caution">
    <text evidence="13">The sequence shown here is derived from an EMBL/GenBank/DDBJ whole genome shotgun (WGS) entry which is preliminary data.</text>
</comment>
<evidence type="ECO:0000313" key="13">
    <source>
        <dbReference type="EMBL" id="KKO74828.1"/>
    </source>
</evidence>
<dbReference type="SUPFAM" id="SSF51604">
    <property type="entry name" value="Enolase C-terminal domain-like"/>
    <property type="match status" value="1"/>
</dbReference>
<dbReference type="Gene3D" id="3.30.390.10">
    <property type="entry name" value="Enolase-like, N-terminal domain"/>
    <property type="match status" value="1"/>
</dbReference>
<evidence type="ECO:0000256" key="2">
    <source>
        <dbReference type="ARBA" id="ARBA00009604"/>
    </source>
</evidence>
<evidence type="ECO:0000259" key="11">
    <source>
        <dbReference type="SMART" id="SM01192"/>
    </source>
</evidence>
<dbReference type="SMART" id="SM01192">
    <property type="entry name" value="Enolase_C"/>
    <property type="match status" value="1"/>
</dbReference>
<feature type="binding site" evidence="10">
    <location>
        <position position="285"/>
    </location>
    <ligand>
        <name>Mg(2+)</name>
        <dbReference type="ChEBI" id="CHEBI:18420"/>
    </ligand>
</feature>
<dbReference type="GO" id="GO:0004634">
    <property type="term" value="F:phosphopyruvate hydratase activity"/>
    <property type="evidence" value="ECO:0007669"/>
    <property type="project" value="UniProtKB-EC"/>
</dbReference>
<feature type="active site" description="Proton acceptor" evidence="8">
    <location>
        <position position="337"/>
    </location>
</feature>
<comment type="catalytic activity">
    <reaction evidence="7">
        <text>(2R)-2-phosphoglycerate = phosphoenolpyruvate + H2O</text>
        <dbReference type="Rhea" id="RHEA:10164"/>
        <dbReference type="ChEBI" id="CHEBI:15377"/>
        <dbReference type="ChEBI" id="CHEBI:58289"/>
        <dbReference type="ChEBI" id="CHEBI:58702"/>
        <dbReference type="EC" id="4.2.1.11"/>
    </reaction>
</comment>
<dbReference type="OrthoDB" id="1739814at2759"/>
<evidence type="ECO:0000256" key="7">
    <source>
        <dbReference type="ARBA" id="ARBA00048333"/>
    </source>
</evidence>
<dbReference type="GO" id="GO:0000287">
    <property type="term" value="F:magnesium ion binding"/>
    <property type="evidence" value="ECO:0007669"/>
    <property type="project" value="InterPro"/>
</dbReference>
<accession>A0A0F9WPC2</accession>
<evidence type="ECO:0000256" key="4">
    <source>
        <dbReference type="ARBA" id="ARBA00022842"/>
    </source>
</evidence>
<reference evidence="13 14" key="1">
    <citation type="journal article" date="2015" name="Environ. Microbiol.">
        <title>Genome analyses suggest the presence of polyploidy and recent human-driven expansions in eight global populations of the honeybee pathogen Nosema ceranae.</title>
        <authorList>
            <person name="Pelin A."/>
            <person name="Selman M."/>
            <person name="Aris-Brosou S."/>
            <person name="Farinelli L."/>
            <person name="Corradi N."/>
        </authorList>
    </citation>
    <scope>NUCLEOTIDE SEQUENCE [LARGE SCALE GENOMIC DNA]</scope>
    <source>
        <strain evidence="13 14">PA08 1199</strain>
    </source>
</reference>
<feature type="binding site" evidence="10">
    <location>
        <position position="312"/>
    </location>
    <ligand>
        <name>Mg(2+)</name>
        <dbReference type="ChEBI" id="CHEBI:18420"/>
    </ligand>
</feature>
<name>A0A0F9WPC2_9MICR</name>
<evidence type="ECO:0000256" key="6">
    <source>
        <dbReference type="ARBA" id="ARBA00023239"/>
    </source>
</evidence>
<evidence type="ECO:0000256" key="3">
    <source>
        <dbReference type="ARBA" id="ARBA00012058"/>
    </source>
</evidence>
<dbReference type="VEuPathDB" id="MicrosporidiaDB:NCER_101750"/>
<dbReference type="SFLD" id="SFLDF00002">
    <property type="entry name" value="enolase"/>
    <property type="match status" value="1"/>
</dbReference>
<feature type="domain" description="Enolase C-terminal TIM barrel" evidence="11">
    <location>
        <begin position="142"/>
        <end position="413"/>
    </location>
</feature>
<feature type="binding site" evidence="9">
    <location>
        <position position="158"/>
    </location>
    <ligand>
        <name>substrate</name>
    </ligand>
</feature>
<gene>
    <name evidence="13" type="ORF">AAJ76_4300015194</name>
</gene>
<feature type="binding site" evidence="9">
    <location>
        <position position="388"/>
    </location>
    <ligand>
        <name>substrate</name>
    </ligand>
</feature>
<dbReference type="GeneID" id="36320573"/>
<keyword evidence="6" id="KW-0456">Lyase</keyword>
<feature type="binding site" evidence="9">
    <location>
        <position position="167"/>
    </location>
    <ligand>
        <name>substrate</name>
    </ligand>
</feature>
<dbReference type="InterPro" id="IPR036849">
    <property type="entry name" value="Enolase-like_C_sf"/>
</dbReference>
<dbReference type="InterPro" id="IPR020810">
    <property type="entry name" value="Enolase_C"/>
</dbReference>
<dbReference type="EMBL" id="JPQZ01000043">
    <property type="protein sequence ID" value="KKO74828.1"/>
    <property type="molecule type" value="Genomic_DNA"/>
</dbReference>
<feature type="binding site" evidence="9">
    <location>
        <position position="312"/>
    </location>
    <ligand>
        <name>substrate</name>
    </ligand>
</feature>
<feature type="binding site" evidence="9">
    <location>
        <position position="285"/>
    </location>
    <ligand>
        <name>substrate</name>
    </ligand>
</feature>
<evidence type="ECO:0000256" key="5">
    <source>
        <dbReference type="ARBA" id="ARBA00023152"/>
    </source>
</evidence>
<dbReference type="InterPro" id="IPR000941">
    <property type="entry name" value="Enolase"/>
</dbReference>
<feature type="active site" description="Proton donor" evidence="8">
    <location>
        <position position="209"/>
    </location>
</feature>
<dbReference type="SUPFAM" id="SSF54826">
    <property type="entry name" value="Enolase N-terminal domain-like"/>
    <property type="match status" value="1"/>
</dbReference>
<feature type="binding site" evidence="10">
    <location>
        <position position="273"/>
    </location>
    <ligand>
        <name>Mg(2+)</name>
        <dbReference type="ChEBI" id="CHEBI:18420"/>
    </ligand>
</feature>
<dbReference type="PRINTS" id="PR00148">
    <property type="entry name" value="ENOLASE"/>
</dbReference>
<dbReference type="Gene3D" id="3.20.20.120">
    <property type="entry name" value="Enolase-like C-terminal domain"/>
    <property type="match status" value="1"/>
</dbReference>
<feature type="domain" description="Enolase N-terminal" evidence="12">
    <location>
        <begin position="3"/>
        <end position="135"/>
    </location>
</feature>
<dbReference type="PROSITE" id="PS00164">
    <property type="entry name" value="ENOLASE"/>
    <property type="match status" value="1"/>
</dbReference>
<keyword evidence="14" id="KW-1185">Reference proteome</keyword>
<evidence type="ECO:0000256" key="10">
    <source>
        <dbReference type="PIRSR" id="PIRSR001400-3"/>
    </source>
</evidence>
<dbReference type="EC" id="4.2.1.11" evidence="3"/>
<dbReference type="RefSeq" id="XP_024330570.1">
    <property type="nucleotide sequence ID" value="XM_024475626.1"/>
</dbReference>
<dbReference type="SMART" id="SM01193">
    <property type="entry name" value="Enolase_N"/>
    <property type="match status" value="1"/>
</dbReference>
<dbReference type="InterPro" id="IPR020809">
    <property type="entry name" value="Enolase_CS"/>
</dbReference>
<keyword evidence="4 10" id="KW-0460">Magnesium</keyword>
<dbReference type="InterPro" id="IPR029017">
    <property type="entry name" value="Enolase-like_N"/>
</dbReference>
<dbReference type="Pfam" id="PF00113">
    <property type="entry name" value="Enolase_C"/>
    <property type="match status" value="1"/>
</dbReference>
<dbReference type="GO" id="GO:0006096">
    <property type="term" value="P:glycolytic process"/>
    <property type="evidence" value="ECO:0007669"/>
    <property type="project" value="UniProtKB-UniPathway"/>
</dbReference>
<sequence>MKIKDLVFKSRTILDSRGNPTSEVDILYNDHLFRSSCPAGASVGSKECVVITDKRTKYKGKSIDDVHHIIRDVIIPHLKNSEVSLLDSQKIDDAMLEIDRSYNKQNVGVNSILPLSISFCKLSAFLNKLKVYNYISKIYESKPSIPVPHFNILNGGVHSGNNFSIQEIMIVFDTGHIEKDIENASVFYQELKRTITEQYGSQYTSVGDEGGFAPPIKDMDEVIRLLEKTGTACNIIEYKIALDIAANSFYKENKYILNGKSLSSDELCTFYLDLLKKYPKIYSIEDPFSEDDIAGWEKFSKEAPSNLNIVGDDLTVTNPSLVKMAGEKELCNVLLVKPNQIGSVSETIEAVKLARSYGMKIMVSHRSGETEDNFISDFSVGIGADYIKSGAPCRGERVSKYNQLLRISEDFKQ</sequence>
<evidence type="ECO:0000256" key="8">
    <source>
        <dbReference type="PIRSR" id="PIRSR001400-1"/>
    </source>
</evidence>
<feature type="binding site" evidence="9">
    <location>
        <begin position="364"/>
        <end position="367"/>
    </location>
    <ligand>
        <name>substrate</name>
    </ligand>
</feature>
<dbReference type="SFLD" id="SFLDS00001">
    <property type="entry name" value="Enolase"/>
    <property type="match status" value="1"/>
</dbReference>
<dbReference type="OMA" id="RCMMSHR"/>